<dbReference type="AlphaFoldDB" id="A0A6G0ZJV1"/>
<dbReference type="EMBL" id="VUJU01000315">
    <property type="protein sequence ID" value="KAF0771273.1"/>
    <property type="molecule type" value="Genomic_DNA"/>
</dbReference>
<comment type="caution">
    <text evidence="1">The sequence shown here is derived from an EMBL/GenBank/DDBJ whole genome shotgun (WGS) entry which is preliminary data.</text>
</comment>
<protein>
    <submittedName>
        <fullName evidence="1">Uncharacterized protein</fullName>
    </submittedName>
</protein>
<evidence type="ECO:0000313" key="1">
    <source>
        <dbReference type="EMBL" id="KAF0771273.1"/>
    </source>
</evidence>
<evidence type="ECO:0000313" key="2">
    <source>
        <dbReference type="Proteomes" id="UP000478052"/>
    </source>
</evidence>
<gene>
    <name evidence="1" type="ORF">FWK35_00014780</name>
</gene>
<name>A0A6G0ZJV1_APHCR</name>
<sequence>MENIKETIPFEVFAVYKKREISADEVAAVQHISLRKVSGAISIGGGQYFLKCDCKAKCT</sequence>
<reference evidence="1 2" key="1">
    <citation type="submission" date="2019-08" db="EMBL/GenBank/DDBJ databases">
        <title>Whole genome of Aphis craccivora.</title>
        <authorList>
            <person name="Voronova N.V."/>
            <person name="Shulinski R.S."/>
            <person name="Bandarenka Y.V."/>
            <person name="Zhorov D.G."/>
            <person name="Warner D."/>
        </authorList>
    </citation>
    <scope>NUCLEOTIDE SEQUENCE [LARGE SCALE GENOMIC DNA]</scope>
    <source>
        <strain evidence="1">180601</strain>
        <tissue evidence="1">Whole Body</tissue>
    </source>
</reference>
<organism evidence="1 2">
    <name type="scientific">Aphis craccivora</name>
    <name type="common">Cowpea aphid</name>
    <dbReference type="NCBI Taxonomy" id="307492"/>
    <lineage>
        <taxon>Eukaryota</taxon>
        <taxon>Metazoa</taxon>
        <taxon>Ecdysozoa</taxon>
        <taxon>Arthropoda</taxon>
        <taxon>Hexapoda</taxon>
        <taxon>Insecta</taxon>
        <taxon>Pterygota</taxon>
        <taxon>Neoptera</taxon>
        <taxon>Paraneoptera</taxon>
        <taxon>Hemiptera</taxon>
        <taxon>Sternorrhyncha</taxon>
        <taxon>Aphidomorpha</taxon>
        <taxon>Aphidoidea</taxon>
        <taxon>Aphididae</taxon>
        <taxon>Aphidini</taxon>
        <taxon>Aphis</taxon>
        <taxon>Aphis</taxon>
    </lineage>
</organism>
<keyword evidence="2" id="KW-1185">Reference proteome</keyword>
<proteinExistence type="predicted"/>
<accession>A0A6G0ZJV1</accession>
<dbReference type="Proteomes" id="UP000478052">
    <property type="component" value="Unassembled WGS sequence"/>
</dbReference>